<feature type="region of interest" description="Disordered" evidence="1">
    <location>
        <begin position="169"/>
        <end position="206"/>
    </location>
</feature>
<dbReference type="VEuPathDB" id="VectorBase:ISCI004984"/>
<evidence type="ECO:0000256" key="1">
    <source>
        <dbReference type="SAM" id="MobiDB-lite"/>
    </source>
</evidence>
<dbReference type="EMBL" id="ABJB010664024">
    <property type="status" value="NOT_ANNOTATED_CDS"/>
    <property type="molecule type" value="Genomic_DNA"/>
</dbReference>
<protein>
    <submittedName>
        <fullName evidence="2 3">Uncharacterized protein</fullName>
    </submittedName>
</protein>
<dbReference type="AlphaFoldDB" id="B7PFV7"/>
<reference evidence="2 4" key="1">
    <citation type="submission" date="2008-03" db="EMBL/GenBank/DDBJ databases">
        <title>Annotation of Ixodes scapularis.</title>
        <authorList>
            <consortium name="Ixodes scapularis Genome Project Consortium"/>
            <person name="Caler E."/>
            <person name="Hannick L.I."/>
            <person name="Bidwell S."/>
            <person name="Joardar V."/>
            <person name="Thiagarajan M."/>
            <person name="Amedeo P."/>
            <person name="Galinsky K.J."/>
            <person name="Schobel S."/>
            <person name="Inman J."/>
            <person name="Hostetler J."/>
            <person name="Miller J."/>
            <person name="Hammond M."/>
            <person name="Megy K."/>
            <person name="Lawson D."/>
            <person name="Kodira C."/>
            <person name="Sutton G."/>
            <person name="Meyer J."/>
            <person name="Hill C.A."/>
            <person name="Birren B."/>
            <person name="Nene V."/>
            <person name="Collins F."/>
            <person name="Alarcon-Chaidez F."/>
            <person name="Wikel S."/>
            <person name="Strausberg R."/>
        </authorList>
    </citation>
    <scope>NUCLEOTIDE SEQUENCE [LARGE SCALE GENOMIC DNA]</scope>
    <source>
        <strain evidence="4">Wikel</strain>
        <strain evidence="2">Wikel colony</strain>
    </source>
</reference>
<proteinExistence type="predicted"/>
<name>B7PFV7_IXOSC</name>
<dbReference type="EMBL" id="ABJB011021954">
    <property type="status" value="NOT_ANNOTATED_CDS"/>
    <property type="molecule type" value="Genomic_DNA"/>
</dbReference>
<sequence length="206" mass="21562">MAAASNARGQPLIGRSGGRPVDKRSECRRRILYEGPARDRQISAACLLVAGRRQRFPSPVCGPLGCAPTDPGRAGLGGPSPRRPVPGAPGRPAAFLEGHKAARLVQRDPAHGVLISGHRKTSSPLCRAVCVVSFVQGSAPPAGFRMQTRRAHDGVGASAAATLRRLVPRTASQTRTPDAATRVPTSRVMSRPRFGALSGGLPTSCR</sequence>
<gene>
    <name evidence="2" type="ORF">IscW_ISCW004984</name>
</gene>
<dbReference type="EMBL" id="DS704151">
    <property type="protein sequence ID" value="EEC05479.1"/>
    <property type="molecule type" value="Genomic_DNA"/>
</dbReference>
<evidence type="ECO:0000313" key="2">
    <source>
        <dbReference type="EMBL" id="EEC05479.1"/>
    </source>
</evidence>
<keyword evidence="4" id="KW-1185">Reference proteome</keyword>
<evidence type="ECO:0000313" key="4">
    <source>
        <dbReference type="Proteomes" id="UP000001555"/>
    </source>
</evidence>
<evidence type="ECO:0000313" key="3">
    <source>
        <dbReference type="EnsemblMetazoa" id="ISCW004984-PA"/>
    </source>
</evidence>
<accession>B7PFV7</accession>
<organism>
    <name type="scientific">Ixodes scapularis</name>
    <name type="common">Black-legged tick</name>
    <name type="synonym">Deer tick</name>
    <dbReference type="NCBI Taxonomy" id="6945"/>
    <lineage>
        <taxon>Eukaryota</taxon>
        <taxon>Metazoa</taxon>
        <taxon>Ecdysozoa</taxon>
        <taxon>Arthropoda</taxon>
        <taxon>Chelicerata</taxon>
        <taxon>Arachnida</taxon>
        <taxon>Acari</taxon>
        <taxon>Parasitiformes</taxon>
        <taxon>Ixodida</taxon>
        <taxon>Ixodoidea</taxon>
        <taxon>Ixodidae</taxon>
        <taxon>Ixodinae</taxon>
        <taxon>Ixodes</taxon>
    </lineage>
</organism>
<dbReference type="HOGENOM" id="CLU_1333234_0_0_1"/>
<dbReference type="InParanoid" id="B7PFV7"/>
<dbReference type="EnsemblMetazoa" id="ISCW004984-RA">
    <property type="protein sequence ID" value="ISCW004984-PA"/>
    <property type="gene ID" value="ISCW004984"/>
</dbReference>
<dbReference type="Proteomes" id="UP000001555">
    <property type="component" value="Unassembled WGS sequence"/>
</dbReference>
<dbReference type="VEuPathDB" id="VectorBase:ISCW004984"/>
<reference evidence="3" key="2">
    <citation type="submission" date="2020-05" db="UniProtKB">
        <authorList>
            <consortium name="EnsemblMetazoa"/>
        </authorList>
    </citation>
    <scope>IDENTIFICATION</scope>
    <source>
        <strain evidence="3">wikel</strain>
    </source>
</reference>
<dbReference type="PaxDb" id="6945-B7PFV7"/>
<feature type="region of interest" description="Disordered" evidence="1">
    <location>
        <begin position="1"/>
        <end position="22"/>
    </location>
</feature>